<name>A0ABR2LE94_9ASPA</name>
<accession>A0ABR2LE94</accession>
<dbReference type="EMBL" id="JBBWWR010000021">
    <property type="protein sequence ID" value="KAK8938218.1"/>
    <property type="molecule type" value="Genomic_DNA"/>
</dbReference>
<gene>
    <name evidence="1" type="ORF">KSP40_PGU013378</name>
</gene>
<dbReference type="Proteomes" id="UP001412067">
    <property type="component" value="Unassembled WGS sequence"/>
</dbReference>
<keyword evidence="2" id="KW-1185">Reference proteome</keyword>
<reference evidence="1 2" key="1">
    <citation type="journal article" date="2022" name="Nat. Plants">
        <title>Genomes of leafy and leafless Platanthera orchids illuminate the evolution of mycoheterotrophy.</title>
        <authorList>
            <person name="Li M.H."/>
            <person name="Liu K.W."/>
            <person name="Li Z."/>
            <person name="Lu H.C."/>
            <person name="Ye Q.L."/>
            <person name="Zhang D."/>
            <person name="Wang J.Y."/>
            <person name="Li Y.F."/>
            <person name="Zhong Z.M."/>
            <person name="Liu X."/>
            <person name="Yu X."/>
            <person name="Liu D.K."/>
            <person name="Tu X.D."/>
            <person name="Liu B."/>
            <person name="Hao Y."/>
            <person name="Liao X.Y."/>
            <person name="Jiang Y.T."/>
            <person name="Sun W.H."/>
            <person name="Chen J."/>
            <person name="Chen Y.Q."/>
            <person name="Ai Y."/>
            <person name="Zhai J.W."/>
            <person name="Wu S.S."/>
            <person name="Zhou Z."/>
            <person name="Hsiao Y.Y."/>
            <person name="Wu W.L."/>
            <person name="Chen Y.Y."/>
            <person name="Lin Y.F."/>
            <person name="Hsu J.L."/>
            <person name="Li C.Y."/>
            <person name="Wang Z.W."/>
            <person name="Zhao X."/>
            <person name="Zhong W.Y."/>
            <person name="Ma X.K."/>
            <person name="Ma L."/>
            <person name="Huang J."/>
            <person name="Chen G.Z."/>
            <person name="Huang M.Z."/>
            <person name="Huang L."/>
            <person name="Peng D.H."/>
            <person name="Luo Y.B."/>
            <person name="Zou S.Q."/>
            <person name="Chen S.P."/>
            <person name="Lan S."/>
            <person name="Tsai W.C."/>
            <person name="Van de Peer Y."/>
            <person name="Liu Z.J."/>
        </authorList>
    </citation>
    <scope>NUCLEOTIDE SEQUENCE [LARGE SCALE GENOMIC DNA]</scope>
    <source>
        <strain evidence="1">Lor288</strain>
    </source>
</reference>
<sequence length="56" mass="6418">MAAMREFDVARGGMLERSRIVSEFEFGSRTVKPWEGERIHEFGAEDLELTLGFRGI</sequence>
<evidence type="ECO:0000313" key="1">
    <source>
        <dbReference type="EMBL" id="KAK8938218.1"/>
    </source>
</evidence>
<organism evidence="1 2">
    <name type="scientific">Platanthera guangdongensis</name>
    <dbReference type="NCBI Taxonomy" id="2320717"/>
    <lineage>
        <taxon>Eukaryota</taxon>
        <taxon>Viridiplantae</taxon>
        <taxon>Streptophyta</taxon>
        <taxon>Embryophyta</taxon>
        <taxon>Tracheophyta</taxon>
        <taxon>Spermatophyta</taxon>
        <taxon>Magnoliopsida</taxon>
        <taxon>Liliopsida</taxon>
        <taxon>Asparagales</taxon>
        <taxon>Orchidaceae</taxon>
        <taxon>Orchidoideae</taxon>
        <taxon>Orchideae</taxon>
        <taxon>Orchidinae</taxon>
        <taxon>Platanthera</taxon>
    </lineage>
</organism>
<protein>
    <submittedName>
        <fullName evidence="1">Uncharacterized protein</fullName>
    </submittedName>
</protein>
<evidence type="ECO:0000313" key="2">
    <source>
        <dbReference type="Proteomes" id="UP001412067"/>
    </source>
</evidence>
<proteinExistence type="predicted"/>
<comment type="caution">
    <text evidence="1">The sequence shown here is derived from an EMBL/GenBank/DDBJ whole genome shotgun (WGS) entry which is preliminary data.</text>
</comment>